<dbReference type="InterPro" id="IPR002110">
    <property type="entry name" value="Ankyrin_rpt"/>
</dbReference>
<dbReference type="PROSITE" id="PS50088">
    <property type="entry name" value="ANK_REPEAT"/>
    <property type="match status" value="2"/>
</dbReference>
<keyword evidence="1" id="KW-0677">Repeat</keyword>
<dbReference type="EMBL" id="BEYU01000162">
    <property type="protein sequence ID" value="GBG33584.1"/>
    <property type="molecule type" value="Genomic_DNA"/>
</dbReference>
<keyword evidence="2 3" id="KW-0040">ANK repeat</keyword>
<evidence type="ECO:0000256" key="1">
    <source>
        <dbReference type="ARBA" id="ARBA00022737"/>
    </source>
</evidence>
<feature type="repeat" description="ANK" evidence="3">
    <location>
        <begin position="31"/>
        <end position="65"/>
    </location>
</feature>
<dbReference type="Pfam" id="PF12796">
    <property type="entry name" value="Ank_2"/>
    <property type="match status" value="2"/>
</dbReference>
<sequence length="359" mass="39755">MDAAISSGRLELVEASFNEDNERVNTPDAHENTTPLMYALDHDDEHIEIVRWLIEHGANVNAQDVNGWTALMIASQYGFYDAVEVFVRAAAQKGDSSVIEILLRTREDWRAHLTNDDILNIVNREDLALRQGWISLPNRLTNEDVISLLPITEWDLSDQDDDGSTALMHACQYGHTIAARQVLGRNVATLRNTDGWTALMYACDDGFAETVRMLVESGFDIGLDVQENEGFSAAMLACQKPNEAVTETSLLECVKICWMAGANLALRNNDGKDAHRIASDAGRTDAVAFIQFARGVEVLDFLFSSRVIGGMQGPLIHGPGYNRLGLRRNAVQLYDEGIVTLQDCEQLDRGALDRLASLF</sequence>
<evidence type="ECO:0000256" key="2">
    <source>
        <dbReference type="ARBA" id="ARBA00023043"/>
    </source>
</evidence>
<dbReference type="PANTHER" id="PTHR24173:SF74">
    <property type="entry name" value="ANKYRIN REPEAT DOMAIN-CONTAINING PROTEIN 16"/>
    <property type="match status" value="1"/>
</dbReference>
<dbReference type="PROSITE" id="PS50297">
    <property type="entry name" value="ANK_REP_REGION"/>
    <property type="match status" value="2"/>
</dbReference>
<accession>A0A2R5GZV1</accession>
<keyword evidence="5" id="KW-1185">Reference proteome</keyword>
<proteinExistence type="predicted"/>
<reference evidence="4 5" key="1">
    <citation type="submission" date="2017-12" db="EMBL/GenBank/DDBJ databases">
        <title>Sequencing, de novo assembly and annotation of complete genome of a new Thraustochytrid species, strain FCC1311.</title>
        <authorList>
            <person name="Sedici K."/>
            <person name="Godart F."/>
            <person name="Aiese Cigliano R."/>
            <person name="Sanseverino W."/>
            <person name="Barakat M."/>
            <person name="Ortet P."/>
            <person name="Marechal E."/>
            <person name="Cagnac O."/>
            <person name="Amato A."/>
        </authorList>
    </citation>
    <scope>NUCLEOTIDE SEQUENCE [LARGE SCALE GENOMIC DNA]</scope>
</reference>
<evidence type="ECO:0000256" key="3">
    <source>
        <dbReference type="PROSITE-ProRule" id="PRU00023"/>
    </source>
</evidence>
<dbReference type="AlphaFoldDB" id="A0A2R5GZV1"/>
<dbReference type="InterPro" id="IPR036770">
    <property type="entry name" value="Ankyrin_rpt-contain_sf"/>
</dbReference>
<gene>
    <name evidence="4" type="ORF">FCC1311_098072</name>
</gene>
<organism evidence="4 5">
    <name type="scientific">Hondaea fermentalgiana</name>
    <dbReference type="NCBI Taxonomy" id="2315210"/>
    <lineage>
        <taxon>Eukaryota</taxon>
        <taxon>Sar</taxon>
        <taxon>Stramenopiles</taxon>
        <taxon>Bigyra</taxon>
        <taxon>Labyrinthulomycetes</taxon>
        <taxon>Thraustochytrida</taxon>
        <taxon>Thraustochytriidae</taxon>
        <taxon>Hondaea</taxon>
    </lineage>
</organism>
<name>A0A2R5GZV1_9STRA</name>
<dbReference type="Proteomes" id="UP000241890">
    <property type="component" value="Unassembled WGS sequence"/>
</dbReference>
<evidence type="ECO:0000313" key="4">
    <source>
        <dbReference type="EMBL" id="GBG33584.1"/>
    </source>
</evidence>
<dbReference type="InParanoid" id="A0A2R5GZV1"/>
<comment type="caution">
    <text evidence="4">The sequence shown here is derived from an EMBL/GenBank/DDBJ whole genome shotgun (WGS) entry which is preliminary data.</text>
</comment>
<evidence type="ECO:0000313" key="5">
    <source>
        <dbReference type="Proteomes" id="UP000241890"/>
    </source>
</evidence>
<protein>
    <submittedName>
        <fullName evidence="4">Ankyrin repeat and KH domain-containing protein 1</fullName>
    </submittedName>
</protein>
<dbReference type="Gene3D" id="1.25.40.20">
    <property type="entry name" value="Ankyrin repeat-containing domain"/>
    <property type="match status" value="2"/>
</dbReference>
<dbReference type="SUPFAM" id="SSF48403">
    <property type="entry name" value="Ankyrin repeat"/>
    <property type="match status" value="1"/>
</dbReference>
<feature type="repeat" description="ANK" evidence="3">
    <location>
        <begin position="194"/>
        <end position="226"/>
    </location>
</feature>
<dbReference type="OrthoDB" id="76098at2759"/>
<dbReference type="PANTHER" id="PTHR24173">
    <property type="entry name" value="ANKYRIN REPEAT CONTAINING"/>
    <property type="match status" value="1"/>
</dbReference>
<dbReference type="SMART" id="SM00248">
    <property type="entry name" value="ANK"/>
    <property type="match status" value="5"/>
</dbReference>